<name>A0A9N8E8L7_9STRA</name>
<sequence length="866" mass="93793">MSSKKHLGPEETVPSEGGAKVGNAQAPGLSDNDKDPPKPSDEGNGKSAEKGSAESSKPEGGPDPSAAQRGPSDAASVTSNASKAEVPSRATRATRSAAQSKNGGEHPNGKKRDQEQESSESLDGDDEQCAFIDALASTLARVDEGAYTKAVFEDANSILGRIVFPMSFPWGHNIDPVVRNIPRDIDEMPGVISMDDPDRQVCSLKQGNFDLPKDEMDYEESDDDDDEDCIRAVARRADDPGVIELKTCAPCLESHERSALSAAIRTGCKPSILLRDPLIEPAPGSGSGSSKVQASNVSKVMLPDKVDAFDSFQQIQAEKRRKLENGMARLKTVFLSVKVESASTRPVIFQRDQPRVPLLLPAAYPQDFRPITKGKNAARSPPPGRSQLVWMEKTPSRTSHRVVYKSFITSERVESGTQKRPRDVFVGIRVNGKLLSSASITADDIVQDATAAAITSKRKRNDGKPTTLYSSKVVNDALDDACSRKTVPPSRQCNIEPEQFMNRVLLGELNKEKSVGWNTKVTIKSLNFIHIEPRIDCLPSEDGLFRVMCTAPGELPSAKVGDVLNQASKDAEYPVCTVCWRETSILGRDTCASCSIGGTPLPNSPASQQESSGTTQSERSFRRSSRSKESGPAKDAQKPVSCALCAHTGGAMSMLKRERRNIWVHDVCRMWSDLATEQPKQENGSKSPKKKTETADADGDDVVICALCGQADDSGEHNGIVRCAASGCSIHFHPMCALFLSKCAEIGAKENSKLPNGADPGTKPAPDSDSEDKPKGVEDPVLEKLLEDDRFLCRQYSLRFAKCMIPGRRVVRPSSIQSSPSTAAVLPVCFCGIHNPKRDRSLYGLYPGGQLMDAQVMRIPPRKTFE</sequence>
<dbReference type="InterPro" id="IPR013083">
    <property type="entry name" value="Znf_RING/FYVE/PHD"/>
</dbReference>
<feature type="compositionally biased region" description="Basic and acidic residues" evidence="1">
    <location>
        <begin position="103"/>
        <end position="115"/>
    </location>
</feature>
<dbReference type="Pfam" id="PF13832">
    <property type="entry name" value="zf-HC5HC2H_2"/>
    <property type="match status" value="1"/>
</dbReference>
<feature type="region of interest" description="Disordered" evidence="1">
    <location>
        <begin position="751"/>
        <end position="776"/>
    </location>
</feature>
<dbReference type="Proteomes" id="UP001153069">
    <property type="component" value="Unassembled WGS sequence"/>
</dbReference>
<dbReference type="Gene3D" id="3.30.40.10">
    <property type="entry name" value="Zinc/RING finger domain, C3HC4 (zinc finger)"/>
    <property type="match status" value="1"/>
</dbReference>
<feature type="compositionally biased region" description="Basic and acidic residues" evidence="1">
    <location>
        <begin position="626"/>
        <end position="635"/>
    </location>
</feature>
<feature type="region of interest" description="Disordered" evidence="1">
    <location>
        <begin position="600"/>
        <end position="635"/>
    </location>
</feature>
<feature type="compositionally biased region" description="Acidic residues" evidence="1">
    <location>
        <begin position="116"/>
        <end position="126"/>
    </location>
</feature>
<evidence type="ECO:0000313" key="2">
    <source>
        <dbReference type="EMBL" id="CAB9514651.1"/>
    </source>
</evidence>
<evidence type="ECO:0000313" key="3">
    <source>
        <dbReference type="Proteomes" id="UP001153069"/>
    </source>
</evidence>
<proteinExistence type="predicted"/>
<feature type="compositionally biased region" description="Low complexity" evidence="1">
    <location>
        <begin position="88"/>
        <end position="98"/>
    </location>
</feature>
<dbReference type="EMBL" id="CAICTM010000665">
    <property type="protein sequence ID" value="CAB9514651.1"/>
    <property type="molecule type" value="Genomic_DNA"/>
</dbReference>
<organism evidence="2 3">
    <name type="scientific">Seminavis robusta</name>
    <dbReference type="NCBI Taxonomy" id="568900"/>
    <lineage>
        <taxon>Eukaryota</taxon>
        <taxon>Sar</taxon>
        <taxon>Stramenopiles</taxon>
        <taxon>Ochrophyta</taxon>
        <taxon>Bacillariophyta</taxon>
        <taxon>Bacillariophyceae</taxon>
        <taxon>Bacillariophycidae</taxon>
        <taxon>Naviculales</taxon>
        <taxon>Naviculaceae</taxon>
        <taxon>Seminavis</taxon>
    </lineage>
</organism>
<gene>
    <name evidence="2" type="ORF">SEMRO_666_G184040.1</name>
</gene>
<evidence type="ECO:0000256" key="1">
    <source>
        <dbReference type="SAM" id="MobiDB-lite"/>
    </source>
</evidence>
<feature type="compositionally biased region" description="Low complexity" evidence="1">
    <location>
        <begin position="607"/>
        <end position="618"/>
    </location>
</feature>
<comment type="caution">
    <text evidence="2">The sequence shown here is derived from an EMBL/GenBank/DDBJ whole genome shotgun (WGS) entry which is preliminary data.</text>
</comment>
<dbReference type="OrthoDB" id="47526at2759"/>
<feature type="compositionally biased region" description="Basic and acidic residues" evidence="1">
    <location>
        <begin position="31"/>
        <end position="52"/>
    </location>
</feature>
<accession>A0A9N8E8L7</accession>
<dbReference type="AlphaFoldDB" id="A0A9N8E8L7"/>
<protein>
    <recommendedName>
        <fullName evidence="4">PHD-type domain-containing protein</fullName>
    </recommendedName>
</protein>
<keyword evidence="3" id="KW-1185">Reference proteome</keyword>
<reference evidence="2" key="1">
    <citation type="submission" date="2020-06" db="EMBL/GenBank/DDBJ databases">
        <authorList>
            <consortium name="Plant Systems Biology data submission"/>
        </authorList>
    </citation>
    <scope>NUCLEOTIDE SEQUENCE</scope>
    <source>
        <strain evidence="2">D6</strain>
    </source>
</reference>
<feature type="region of interest" description="Disordered" evidence="1">
    <location>
        <begin position="1"/>
        <end position="126"/>
    </location>
</feature>
<evidence type="ECO:0008006" key="4">
    <source>
        <dbReference type="Google" id="ProtNLM"/>
    </source>
</evidence>